<dbReference type="SUPFAM" id="SSF52540">
    <property type="entry name" value="P-loop containing nucleoside triphosphate hydrolases"/>
    <property type="match status" value="1"/>
</dbReference>
<dbReference type="InterPro" id="IPR016151">
    <property type="entry name" value="DNA_mismatch_repair_MutS_N"/>
</dbReference>
<dbReference type="SMART" id="SM00533">
    <property type="entry name" value="MUTSd"/>
    <property type="match status" value="1"/>
</dbReference>
<dbReference type="InterPro" id="IPR005748">
    <property type="entry name" value="DNA_mismatch_repair_MutS"/>
</dbReference>
<dbReference type="SUPFAM" id="SSF53150">
    <property type="entry name" value="DNA repair protein MutS, domain II"/>
    <property type="match status" value="1"/>
</dbReference>
<dbReference type="SUPFAM" id="SSF48334">
    <property type="entry name" value="DNA repair protein MutS, domain III"/>
    <property type="match status" value="1"/>
</dbReference>
<reference evidence="12 13" key="1">
    <citation type="journal article" date="2013" name="Genome Biol. Evol.">
        <title>Genome evolution and phylogenomic analysis of candidatus kinetoplastibacterium, the betaproteobacterial endosymbionts of strigomonas and angomonas.</title>
        <authorList>
            <person name="Alves J.M."/>
            <person name="Serrano M.G."/>
            <person name="Maia da Silva F."/>
            <person name="Voegtly L.J."/>
            <person name="Matveyev A.V."/>
            <person name="Teixeira M.M."/>
            <person name="Camargo E.P."/>
            <person name="Buck G.A."/>
        </authorList>
    </citation>
    <scope>NUCLEOTIDE SEQUENCE [LARGE SCALE GENOMIC DNA]</scope>
    <source>
        <strain evidence="12 13">TCC036E</strain>
    </source>
</reference>
<dbReference type="PANTHER" id="PTHR11361">
    <property type="entry name" value="DNA MISMATCH REPAIR PROTEIN MUTS FAMILY MEMBER"/>
    <property type="match status" value="1"/>
</dbReference>
<dbReference type="HOGENOM" id="CLU_002472_4_0_4"/>
<dbReference type="STRING" id="1208918.CDEE_0383"/>
<dbReference type="PIRSF" id="PIRSF037677">
    <property type="entry name" value="DNA_mis_repair_Msh6"/>
    <property type="match status" value="1"/>
</dbReference>
<evidence type="ECO:0000256" key="4">
    <source>
        <dbReference type="ARBA" id="ARBA00022763"/>
    </source>
</evidence>
<dbReference type="InterPro" id="IPR007696">
    <property type="entry name" value="DNA_mismatch_repair_MutS_core"/>
</dbReference>
<accession>M1LW13</accession>
<dbReference type="InterPro" id="IPR045076">
    <property type="entry name" value="MutS"/>
</dbReference>
<dbReference type="EMBL" id="CP003804">
    <property type="protein sequence ID" value="AGF47449.1"/>
    <property type="molecule type" value="Genomic_DNA"/>
</dbReference>
<keyword evidence="13" id="KW-1185">Reference proteome</keyword>
<evidence type="ECO:0000313" key="13">
    <source>
        <dbReference type="Proteomes" id="UP000011686"/>
    </source>
</evidence>
<keyword evidence="6 9" id="KW-0238">DNA-binding</keyword>
<dbReference type="PATRIC" id="fig|1208918.3.peg.144"/>
<dbReference type="FunFam" id="3.40.1170.10:FF:000001">
    <property type="entry name" value="DNA mismatch repair protein MutS"/>
    <property type="match status" value="1"/>
</dbReference>
<dbReference type="NCBIfam" id="NF003810">
    <property type="entry name" value="PRK05399.1"/>
    <property type="match status" value="1"/>
</dbReference>
<evidence type="ECO:0000256" key="1">
    <source>
        <dbReference type="ARBA" id="ARBA00006271"/>
    </source>
</evidence>
<dbReference type="GO" id="GO:0006298">
    <property type="term" value="P:mismatch repair"/>
    <property type="evidence" value="ECO:0007669"/>
    <property type="project" value="UniProtKB-UniRule"/>
</dbReference>
<dbReference type="GO" id="GO:0140664">
    <property type="term" value="F:ATP-dependent DNA damage sensor activity"/>
    <property type="evidence" value="ECO:0007669"/>
    <property type="project" value="InterPro"/>
</dbReference>
<dbReference type="Pfam" id="PF05188">
    <property type="entry name" value="MutS_II"/>
    <property type="match status" value="1"/>
</dbReference>
<dbReference type="Pfam" id="PF05190">
    <property type="entry name" value="MutS_IV"/>
    <property type="match status" value="1"/>
</dbReference>
<dbReference type="Gene3D" id="3.40.50.300">
    <property type="entry name" value="P-loop containing nucleotide triphosphate hydrolases"/>
    <property type="match status" value="1"/>
</dbReference>
<proteinExistence type="inferred from homology"/>
<dbReference type="InterPro" id="IPR036187">
    <property type="entry name" value="DNA_mismatch_repair_MutS_sf"/>
</dbReference>
<dbReference type="InterPro" id="IPR027417">
    <property type="entry name" value="P-loop_NTPase"/>
</dbReference>
<dbReference type="InterPro" id="IPR017261">
    <property type="entry name" value="DNA_mismatch_repair_MutS/MSH"/>
</dbReference>
<dbReference type="Pfam" id="PF01624">
    <property type="entry name" value="MutS_I"/>
    <property type="match status" value="1"/>
</dbReference>
<gene>
    <name evidence="9" type="primary">mutS</name>
    <name evidence="12" type="ORF">CDEE_0383</name>
</gene>
<evidence type="ECO:0000256" key="7">
    <source>
        <dbReference type="ARBA" id="ARBA00023204"/>
    </source>
</evidence>
<keyword evidence="7 9" id="KW-0234">DNA repair</keyword>
<organism evidence="12 13">
    <name type="scientific">Candidatus Kinetoplastidibacterium crithidiae TCC036E</name>
    <dbReference type="NCBI Taxonomy" id="1208918"/>
    <lineage>
        <taxon>Bacteria</taxon>
        <taxon>Pseudomonadati</taxon>
        <taxon>Pseudomonadota</taxon>
        <taxon>Betaproteobacteria</taxon>
        <taxon>Candidatus Kinetoplastidibacterium</taxon>
    </lineage>
</organism>
<dbReference type="Gene3D" id="3.40.1170.10">
    <property type="entry name" value="DNA repair protein MutS, domain I"/>
    <property type="match status" value="1"/>
</dbReference>
<dbReference type="InterPro" id="IPR036678">
    <property type="entry name" value="MutS_con_dom_sf"/>
</dbReference>
<feature type="binding site" evidence="9">
    <location>
        <begin position="636"/>
        <end position="643"/>
    </location>
    <ligand>
        <name>ATP</name>
        <dbReference type="ChEBI" id="CHEBI:30616"/>
    </ligand>
</feature>
<dbReference type="PANTHER" id="PTHR11361:SF34">
    <property type="entry name" value="DNA MISMATCH REPAIR PROTEIN MSH1, MITOCHONDRIAL"/>
    <property type="match status" value="1"/>
</dbReference>
<comment type="similarity">
    <text evidence="1 9 10">Belongs to the DNA mismatch repair MutS family.</text>
</comment>
<protein>
    <recommendedName>
        <fullName evidence="2 9">DNA mismatch repair protein MutS</fullName>
    </recommendedName>
</protein>
<evidence type="ECO:0000256" key="9">
    <source>
        <dbReference type="HAMAP-Rule" id="MF_00096"/>
    </source>
</evidence>
<dbReference type="InterPro" id="IPR007695">
    <property type="entry name" value="DNA_mismatch_repair_MutS-lik_N"/>
</dbReference>
<dbReference type="Gene3D" id="1.10.1420.10">
    <property type="match status" value="2"/>
</dbReference>
<dbReference type="Proteomes" id="UP000011686">
    <property type="component" value="Chromosome"/>
</dbReference>
<feature type="domain" description="DNA mismatch repair proteins mutS family" evidence="11">
    <location>
        <begin position="710"/>
        <end position="726"/>
    </location>
</feature>
<dbReference type="FunFam" id="3.40.50.300:FF:000870">
    <property type="entry name" value="MutS protein homolog 4"/>
    <property type="match status" value="1"/>
</dbReference>
<keyword evidence="5 9" id="KW-0067">ATP-binding</keyword>
<dbReference type="Pfam" id="PF00488">
    <property type="entry name" value="MutS_V"/>
    <property type="match status" value="1"/>
</dbReference>
<dbReference type="Gene3D" id="3.30.420.110">
    <property type="entry name" value="MutS, connector domain"/>
    <property type="match status" value="1"/>
</dbReference>
<dbReference type="NCBIfam" id="TIGR01070">
    <property type="entry name" value="mutS1"/>
    <property type="match status" value="1"/>
</dbReference>
<dbReference type="InterPro" id="IPR000432">
    <property type="entry name" value="DNA_mismatch_repair_MutS_C"/>
</dbReference>
<dbReference type="InterPro" id="IPR007861">
    <property type="entry name" value="DNA_mismatch_repair_MutS_clamp"/>
</dbReference>
<dbReference type="GO" id="GO:0003684">
    <property type="term" value="F:damaged DNA binding"/>
    <property type="evidence" value="ECO:0007669"/>
    <property type="project" value="UniProtKB-UniRule"/>
</dbReference>
<comment type="function">
    <text evidence="8 9">This protein is involved in the repair of mismatches in DNA. It is possible that it carries out the mismatch recognition step. This protein has a weak ATPase activity.</text>
</comment>
<dbReference type="KEGG" id="kct:CDEE_0383"/>
<dbReference type="SMART" id="SM00534">
    <property type="entry name" value="MUTSac"/>
    <property type="match status" value="1"/>
</dbReference>
<sequence>MKKHSCIKMPTIVEGLSPLMQQYISLKKEAGSMLLFFRMGDFYEMFYEDAEKGSLLLNINLTKRGFINGIPIPMAGIPANSLEQYLKKLIEQGESVAICEQITDFSNSKTNLVERKIVRIITPGTITEESLLSSKSDSAMVAIDPYQYNKQKIGISYLNLANGDFKVMECQSLQELKSELHRLSPTEIIIPEEYNLTSTQDFSATYTKVPKWHFDYENALKHLLTHFEILSLDSFGISTNSSYIGAAGAILRYAYKAQSIYALSHIRTIQVEHSKQFVFLDPFTRRNLEITQTIYGEKSPTLFSHLDRCNTSMGSRLLKKWLHNPLTNDKEIKLRQDAINSLLSINKKDKLENNNIIQTIRNLLKEIPDLERITSRIALKSIRPKELIYVKNTIKIIPQINSLLIIIKKSEKITNIKEKLLIDTSIYDLINESINPEPAYSIKEGNVIADGFDHELDTLRSISKNENTYLQELETKEKIKTGITNLRLSFSRIHGFYIEITKGQIEKAPSHYKRIQTLKNVERFTIPELKTWEDKILSAKEKALSREKYLYEQIIQKLNNYITNLIECAKAIAEFDVLSALAEHAFVYEWTCPTISNENEIIIKSGRHPIVEAHIETFVPNDCFLSNEQKMLIITGPNMGGKSTYMRQIALISLLAKVGSFVPAYEAKIGTIDRIFTRIGASDDISGGKSTFMVEMTEASIILSSSNKNSLVLIDEIGRGTSTNEGISLAWGIADYLLNYNKSLTIFATHYFELTKIPHIHKQATNVHMSAIETEDDLIFLHELKNGPANQSYGIQVAKKAGLPIEVIQKSIEKLNSIKEPTIENDIQPISNAHNYELEQYEKLKKVILNINVDETTPLESLNKLKSIQKIIINNQ</sequence>
<dbReference type="PROSITE" id="PS00486">
    <property type="entry name" value="DNA_MISMATCH_REPAIR_2"/>
    <property type="match status" value="1"/>
</dbReference>
<dbReference type="InterPro" id="IPR007860">
    <property type="entry name" value="DNA_mmatch_repair_MutS_con_dom"/>
</dbReference>
<dbReference type="Pfam" id="PF05192">
    <property type="entry name" value="MutS_III"/>
    <property type="match status" value="1"/>
</dbReference>
<evidence type="ECO:0000259" key="11">
    <source>
        <dbReference type="PROSITE" id="PS00486"/>
    </source>
</evidence>
<keyword evidence="4 9" id="KW-0227">DNA damage</keyword>
<evidence type="ECO:0000256" key="8">
    <source>
        <dbReference type="ARBA" id="ARBA00024647"/>
    </source>
</evidence>
<dbReference type="SUPFAM" id="SSF55271">
    <property type="entry name" value="DNA repair protein MutS, domain I"/>
    <property type="match status" value="1"/>
</dbReference>
<keyword evidence="3 9" id="KW-0547">Nucleotide-binding</keyword>
<evidence type="ECO:0000256" key="10">
    <source>
        <dbReference type="RuleBase" id="RU003756"/>
    </source>
</evidence>
<dbReference type="AlphaFoldDB" id="M1LW13"/>
<dbReference type="eggNOG" id="COG0249">
    <property type="taxonomic scope" value="Bacteria"/>
</dbReference>
<dbReference type="GO" id="GO:0005524">
    <property type="term" value="F:ATP binding"/>
    <property type="evidence" value="ECO:0007669"/>
    <property type="project" value="UniProtKB-UniRule"/>
</dbReference>
<dbReference type="GO" id="GO:0005829">
    <property type="term" value="C:cytosol"/>
    <property type="evidence" value="ECO:0007669"/>
    <property type="project" value="TreeGrafter"/>
</dbReference>
<evidence type="ECO:0000313" key="12">
    <source>
        <dbReference type="EMBL" id="AGF47449.1"/>
    </source>
</evidence>
<dbReference type="RefSeq" id="WP_015238992.1">
    <property type="nucleotide sequence ID" value="NC_020283.1"/>
</dbReference>
<evidence type="ECO:0000256" key="5">
    <source>
        <dbReference type="ARBA" id="ARBA00022840"/>
    </source>
</evidence>
<evidence type="ECO:0000256" key="3">
    <source>
        <dbReference type="ARBA" id="ARBA00022741"/>
    </source>
</evidence>
<evidence type="ECO:0000256" key="6">
    <source>
        <dbReference type="ARBA" id="ARBA00023125"/>
    </source>
</evidence>
<dbReference type="GO" id="GO:0030983">
    <property type="term" value="F:mismatched DNA binding"/>
    <property type="evidence" value="ECO:0007669"/>
    <property type="project" value="InterPro"/>
</dbReference>
<name>M1LW13_9PROT</name>
<dbReference type="HAMAP" id="MF_00096">
    <property type="entry name" value="MutS"/>
    <property type="match status" value="1"/>
</dbReference>
<evidence type="ECO:0000256" key="2">
    <source>
        <dbReference type="ARBA" id="ARBA00021982"/>
    </source>
</evidence>